<evidence type="ECO:0000313" key="2">
    <source>
        <dbReference type="Proteomes" id="UP000623129"/>
    </source>
</evidence>
<dbReference type="EMBL" id="SWLB01000014">
    <property type="protein sequence ID" value="KAF3329674.1"/>
    <property type="molecule type" value="Genomic_DNA"/>
</dbReference>
<accession>A0A833R4W4</accession>
<keyword evidence="2" id="KW-1185">Reference proteome</keyword>
<evidence type="ECO:0000313" key="1">
    <source>
        <dbReference type="EMBL" id="KAF3329674.1"/>
    </source>
</evidence>
<name>A0A833R4W4_9POAL</name>
<dbReference type="OrthoDB" id="694564at2759"/>
<dbReference type="AlphaFoldDB" id="A0A833R4W4"/>
<reference evidence="1" key="1">
    <citation type="submission" date="2020-01" db="EMBL/GenBank/DDBJ databases">
        <title>Genome sequence of Kobresia littledalei, the first chromosome-level genome in the family Cyperaceae.</title>
        <authorList>
            <person name="Qu G."/>
        </authorList>
    </citation>
    <scope>NUCLEOTIDE SEQUENCE</scope>
    <source>
        <strain evidence="1">C.B.Clarke</strain>
        <tissue evidence="1">Leaf</tissue>
    </source>
</reference>
<dbReference type="Proteomes" id="UP000623129">
    <property type="component" value="Unassembled WGS sequence"/>
</dbReference>
<comment type="caution">
    <text evidence="1">The sequence shown here is derived from an EMBL/GenBank/DDBJ whole genome shotgun (WGS) entry which is preliminary data.</text>
</comment>
<gene>
    <name evidence="1" type="ORF">FCM35_KLT05005</name>
</gene>
<protein>
    <submittedName>
        <fullName evidence="1">Uncharacterized protein</fullName>
    </submittedName>
</protein>
<organism evidence="1 2">
    <name type="scientific">Carex littledalei</name>
    <dbReference type="NCBI Taxonomy" id="544730"/>
    <lineage>
        <taxon>Eukaryota</taxon>
        <taxon>Viridiplantae</taxon>
        <taxon>Streptophyta</taxon>
        <taxon>Embryophyta</taxon>
        <taxon>Tracheophyta</taxon>
        <taxon>Spermatophyta</taxon>
        <taxon>Magnoliopsida</taxon>
        <taxon>Liliopsida</taxon>
        <taxon>Poales</taxon>
        <taxon>Cyperaceae</taxon>
        <taxon>Cyperoideae</taxon>
        <taxon>Cariceae</taxon>
        <taxon>Carex</taxon>
        <taxon>Carex subgen. Euthyceras</taxon>
    </lineage>
</organism>
<sequence length="146" mass="16114">MRAADPLQAEAYAMTRALQLVLDRYMTKEGVKITLLSDCQTLIKAVQSNSVEELPVWTAAQTVAECGHLFSQLRAGLTIQKTTRKAIQDPHNLANWARRTGTSFTGTVAEVPELNFTIRASLNRDDFQLQTLHPPEAAEESTSTQG</sequence>
<proteinExistence type="predicted"/>